<gene>
    <name evidence="1" type="ORF">HQ393_04910</name>
</gene>
<dbReference type="KEGG" id="chiz:HQ393_04910"/>
<sequence length="101" mass="10821">MKLNVPNLKSGDDKTLVFALMQWLRSASSQINATADGRITAYDSAQTAAPSSGTWQQGDFVLNKTPSELGSAGSKYIIHGWRCVTSGTPGAWVQCRMLTGN</sequence>
<protein>
    <submittedName>
        <fullName evidence="1">Uncharacterized protein</fullName>
    </submittedName>
</protein>
<organism evidence="1 2">
    <name type="scientific">Chitinibacter bivalviorum</name>
    <dbReference type="NCBI Taxonomy" id="2739434"/>
    <lineage>
        <taxon>Bacteria</taxon>
        <taxon>Pseudomonadati</taxon>
        <taxon>Pseudomonadota</taxon>
        <taxon>Betaproteobacteria</taxon>
        <taxon>Neisseriales</taxon>
        <taxon>Chitinibacteraceae</taxon>
        <taxon>Chitinibacter</taxon>
    </lineage>
</organism>
<accession>A0A7H9BHB1</accession>
<dbReference type="AlphaFoldDB" id="A0A7H9BHB1"/>
<dbReference type="EMBL" id="CP058627">
    <property type="protein sequence ID" value="QLG87646.1"/>
    <property type="molecule type" value="Genomic_DNA"/>
</dbReference>
<keyword evidence="2" id="KW-1185">Reference proteome</keyword>
<evidence type="ECO:0000313" key="1">
    <source>
        <dbReference type="EMBL" id="QLG87646.1"/>
    </source>
</evidence>
<evidence type="ECO:0000313" key="2">
    <source>
        <dbReference type="Proteomes" id="UP000509597"/>
    </source>
</evidence>
<proteinExistence type="predicted"/>
<dbReference type="RefSeq" id="WP_179357727.1">
    <property type="nucleotide sequence ID" value="NZ_CP058627.1"/>
</dbReference>
<reference evidence="1 2" key="1">
    <citation type="submission" date="2020-07" db="EMBL/GenBank/DDBJ databases">
        <title>Complete genome sequence of Chitinibacter sp. 2T18.</title>
        <authorList>
            <person name="Bae J.-W."/>
            <person name="Choi J.-W."/>
        </authorList>
    </citation>
    <scope>NUCLEOTIDE SEQUENCE [LARGE SCALE GENOMIC DNA]</scope>
    <source>
        <strain evidence="1 2">2T18</strain>
    </source>
</reference>
<dbReference type="Proteomes" id="UP000509597">
    <property type="component" value="Chromosome"/>
</dbReference>
<name>A0A7H9BHB1_9NEIS</name>